<dbReference type="RefSeq" id="XP_022762091.1">
    <property type="nucleotide sequence ID" value="XM_022906356.1"/>
</dbReference>
<evidence type="ECO:0000256" key="1">
    <source>
        <dbReference type="ARBA" id="ARBA00004584"/>
    </source>
</evidence>
<reference evidence="6" key="1">
    <citation type="submission" date="2025-08" db="UniProtKB">
        <authorList>
            <consortium name="RefSeq"/>
        </authorList>
    </citation>
    <scope>IDENTIFICATION</scope>
    <source>
        <tissue evidence="6">Fruit stalk</tissue>
    </source>
</reference>
<dbReference type="AlphaFoldDB" id="A0A6P6ABD3"/>
<dbReference type="KEGG" id="dzi:111307985"/>
<dbReference type="InterPro" id="IPR015947">
    <property type="entry name" value="PUA-like_sf"/>
</dbReference>
<dbReference type="OrthoDB" id="5792673at2759"/>
<evidence type="ECO:0000256" key="2">
    <source>
        <dbReference type="ARBA" id="ARBA00023242"/>
    </source>
</evidence>
<evidence type="ECO:0000313" key="6">
    <source>
        <dbReference type="RefSeq" id="XP_022762091.1"/>
    </source>
</evidence>
<dbReference type="InterPro" id="IPR036987">
    <property type="entry name" value="SRA-YDG_sf"/>
</dbReference>
<dbReference type="SMART" id="SM00466">
    <property type="entry name" value="SRA"/>
    <property type="match status" value="1"/>
</dbReference>
<dbReference type="GO" id="GO:0005634">
    <property type="term" value="C:nucleus"/>
    <property type="evidence" value="ECO:0007669"/>
    <property type="project" value="UniProtKB-SubCell"/>
</dbReference>
<name>A0A6P6ABD3_DURZI</name>
<dbReference type="InterPro" id="IPR051357">
    <property type="entry name" value="H3K9_HMTase_SUVAR3-9"/>
</dbReference>
<comment type="subcellular location">
    <subcellularLocation>
        <location evidence="1">Chromosome</location>
        <location evidence="1">Centromere</location>
    </subcellularLocation>
    <subcellularLocation>
        <location evidence="3">Nucleus</location>
    </subcellularLocation>
</comment>
<feature type="domain" description="YDG" evidence="4">
    <location>
        <begin position="21"/>
        <end position="172"/>
    </location>
</feature>
<keyword evidence="5" id="KW-1185">Reference proteome</keyword>
<dbReference type="GO" id="GO:0000775">
    <property type="term" value="C:chromosome, centromeric region"/>
    <property type="evidence" value="ECO:0007669"/>
    <property type="project" value="UniProtKB-SubCell"/>
</dbReference>
<evidence type="ECO:0000313" key="5">
    <source>
        <dbReference type="Proteomes" id="UP000515121"/>
    </source>
</evidence>
<dbReference type="InterPro" id="IPR003105">
    <property type="entry name" value="SRA_YDG"/>
</dbReference>
<dbReference type="Proteomes" id="UP000515121">
    <property type="component" value="Unplaced"/>
</dbReference>
<evidence type="ECO:0000259" key="4">
    <source>
        <dbReference type="PROSITE" id="PS51015"/>
    </source>
</evidence>
<dbReference type="PROSITE" id="PS51015">
    <property type="entry name" value="YDG"/>
    <property type="match status" value="1"/>
</dbReference>
<protein>
    <submittedName>
        <fullName evidence="6">YDG domain-containing protein At5g47160-like</fullName>
    </submittedName>
</protein>
<dbReference type="GO" id="GO:0042054">
    <property type="term" value="F:histone methyltransferase activity"/>
    <property type="evidence" value="ECO:0007669"/>
    <property type="project" value="TreeGrafter"/>
</dbReference>
<gene>
    <name evidence="6" type="primary">LOC111307985</name>
</gene>
<dbReference type="SUPFAM" id="SSF88697">
    <property type="entry name" value="PUA domain-like"/>
    <property type="match status" value="1"/>
</dbReference>
<sequence length="189" mass="21048">MRAARVLESLGKSVNTSKQIGHVSGIEVGDEFLWRGELSIVGLHHGFQRGIDCMKLINDKIMATSIVDSGRYENAVGITSDKLIYCGEGENPDIGGRKKPNDQKLVGGNLALKNSMDDKMPVRVIHRVIRRFNNNYCGYKFVYDGLYRVTEFWKEKGKFASSNGRRKTDLVTAGNSFGEVRNGLMDIAT</sequence>
<dbReference type="GO" id="GO:0003690">
    <property type="term" value="F:double-stranded DNA binding"/>
    <property type="evidence" value="ECO:0007669"/>
    <property type="project" value="TreeGrafter"/>
</dbReference>
<organism evidence="5 6">
    <name type="scientific">Durio zibethinus</name>
    <name type="common">Durian</name>
    <dbReference type="NCBI Taxonomy" id="66656"/>
    <lineage>
        <taxon>Eukaryota</taxon>
        <taxon>Viridiplantae</taxon>
        <taxon>Streptophyta</taxon>
        <taxon>Embryophyta</taxon>
        <taxon>Tracheophyta</taxon>
        <taxon>Spermatophyta</taxon>
        <taxon>Magnoliopsida</taxon>
        <taxon>eudicotyledons</taxon>
        <taxon>Gunneridae</taxon>
        <taxon>Pentapetalae</taxon>
        <taxon>rosids</taxon>
        <taxon>malvids</taxon>
        <taxon>Malvales</taxon>
        <taxon>Malvaceae</taxon>
        <taxon>Helicteroideae</taxon>
        <taxon>Durio</taxon>
    </lineage>
</organism>
<accession>A0A6P6ABD3</accession>
<dbReference type="PANTHER" id="PTHR45660:SF55">
    <property type="entry name" value="HISTONE-LYSINE N-METHYLTRANSFERASE, H3 LYSINE-9 SPECIFIC SUVH5-LIKE"/>
    <property type="match status" value="1"/>
</dbReference>
<dbReference type="GeneID" id="111307985"/>
<keyword evidence="2 3" id="KW-0539">Nucleus</keyword>
<dbReference type="Gene3D" id="2.30.280.10">
    <property type="entry name" value="SRA-YDG"/>
    <property type="match status" value="1"/>
</dbReference>
<proteinExistence type="predicted"/>
<dbReference type="Pfam" id="PF02182">
    <property type="entry name" value="SAD_SRA"/>
    <property type="match status" value="1"/>
</dbReference>
<evidence type="ECO:0000256" key="3">
    <source>
        <dbReference type="PROSITE-ProRule" id="PRU00358"/>
    </source>
</evidence>
<dbReference type="PANTHER" id="PTHR45660">
    <property type="entry name" value="HISTONE-LYSINE N-METHYLTRANSFERASE SETMAR"/>
    <property type="match status" value="1"/>
</dbReference>